<dbReference type="EMBL" id="JAJJMB010017528">
    <property type="protein sequence ID" value="KAI3838082.1"/>
    <property type="molecule type" value="Genomic_DNA"/>
</dbReference>
<comment type="caution">
    <text evidence="1">The sequence shown here is derived from an EMBL/GenBank/DDBJ whole genome shotgun (WGS) entry which is preliminary data.</text>
</comment>
<reference evidence="1" key="1">
    <citation type="submission" date="2022-04" db="EMBL/GenBank/DDBJ databases">
        <title>A functionally conserved STORR gene fusion in Papaver species that diverged 16.8 million years ago.</title>
        <authorList>
            <person name="Catania T."/>
        </authorList>
    </citation>
    <scope>NUCLEOTIDE SEQUENCE</scope>
    <source>
        <strain evidence="1">S-188037</strain>
    </source>
</reference>
<accession>A0AAD4RX50</accession>
<evidence type="ECO:0000313" key="2">
    <source>
        <dbReference type="Proteomes" id="UP001202328"/>
    </source>
</evidence>
<evidence type="ECO:0000313" key="1">
    <source>
        <dbReference type="EMBL" id="KAI3838082.1"/>
    </source>
</evidence>
<keyword evidence="2" id="KW-1185">Reference proteome</keyword>
<gene>
    <name evidence="1" type="ORF">MKW98_009033</name>
</gene>
<organism evidence="1 2">
    <name type="scientific">Papaver atlanticum</name>
    <dbReference type="NCBI Taxonomy" id="357466"/>
    <lineage>
        <taxon>Eukaryota</taxon>
        <taxon>Viridiplantae</taxon>
        <taxon>Streptophyta</taxon>
        <taxon>Embryophyta</taxon>
        <taxon>Tracheophyta</taxon>
        <taxon>Spermatophyta</taxon>
        <taxon>Magnoliopsida</taxon>
        <taxon>Ranunculales</taxon>
        <taxon>Papaveraceae</taxon>
        <taxon>Papaveroideae</taxon>
        <taxon>Papaver</taxon>
    </lineage>
</organism>
<dbReference type="Proteomes" id="UP001202328">
    <property type="component" value="Unassembled WGS sequence"/>
</dbReference>
<dbReference type="AlphaFoldDB" id="A0AAD4RX50"/>
<name>A0AAD4RX50_9MAGN</name>
<proteinExistence type="predicted"/>
<protein>
    <submittedName>
        <fullName evidence="1">Uncharacterized protein</fullName>
    </submittedName>
</protein>
<sequence>MQWNSTVTEGVLESSVKQFTSHVSPGVIHETLARGHGISTELPKDSGDNVECLGIDNTRRKIIRRKEPNDNNLIRRKKAKKGFQVADDNTFTDRAPPSFGVLEEYGSSYSCYWDVLTVYLSKDSKFVGSVNKLIQVKPLSAGYLHSIADSNSGSRLNFLNWMVNYKHEEASPSLHCVPSQEYEIPRKPPWFVAMLLLCESLRRRKLKGDTTAHSTPCPATTITTEVFSQKEEDTRKLLTANAHSGNVYFQMEIFKGGSDGM</sequence>